<feature type="binding site" evidence="5">
    <location>
        <position position="285"/>
    </location>
    <ligand>
        <name>glyoxylate</name>
        <dbReference type="ChEBI" id="CHEBI:36655"/>
    </ligand>
</feature>
<dbReference type="GO" id="GO:0050040">
    <property type="term" value="F:lactate 2-monooxygenase activity"/>
    <property type="evidence" value="ECO:0007669"/>
    <property type="project" value="UniProtKB-EC"/>
</dbReference>
<dbReference type="PANTHER" id="PTHR10578">
    <property type="entry name" value="S -2-HYDROXY-ACID OXIDASE-RELATED"/>
    <property type="match status" value="1"/>
</dbReference>
<protein>
    <submittedName>
        <fullName evidence="7">Lactate 2-monooxygenase</fullName>
        <ecNumber evidence="7">1.13.12.4</ecNumber>
    </submittedName>
</protein>
<feature type="binding site" evidence="5">
    <location>
        <position position="130"/>
    </location>
    <ligand>
        <name>FMN</name>
        <dbReference type="ChEBI" id="CHEBI:58210"/>
    </ligand>
</feature>
<feature type="domain" description="FMN hydroxy acid dehydrogenase" evidence="6">
    <location>
        <begin position="20"/>
        <end position="389"/>
    </location>
</feature>
<feature type="binding site" evidence="5">
    <location>
        <begin position="99"/>
        <end position="101"/>
    </location>
    <ligand>
        <name>FMN</name>
        <dbReference type="ChEBI" id="CHEBI:58210"/>
    </ligand>
</feature>
<evidence type="ECO:0000313" key="7">
    <source>
        <dbReference type="EMBL" id="SBS75069.1"/>
    </source>
</evidence>
<evidence type="ECO:0000259" key="6">
    <source>
        <dbReference type="PROSITE" id="PS51349"/>
    </source>
</evidence>
<dbReference type="InterPro" id="IPR008259">
    <property type="entry name" value="FMN_hydac_DH_AS"/>
</dbReference>
<evidence type="ECO:0000256" key="3">
    <source>
        <dbReference type="ARBA" id="ARBA00024042"/>
    </source>
</evidence>
<feature type="binding site" evidence="5">
    <location>
        <begin position="338"/>
        <end position="339"/>
    </location>
    <ligand>
        <name>FMN</name>
        <dbReference type="ChEBI" id="CHEBI:58210"/>
    </ligand>
</feature>
<dbReference type="PANTHER" id="PTHR10578:SF143">
    <property type="entry name" value="FMN-DEPENDENT ALPHA-HYDROXY ACID DEHYDROGENASE PB1A11.03"/>
    <property type="match status" value="1"/>
</dbReference>
<evidence type="ECO:0000256" key="4">
    <source>
        <dbReference type="PIRSR" id="PIRSR000138-1"/>
    </source>
</evidence>
<comment type="similarity">
    <text evidence="3">Belongs to the FMN-dependent alpha-hydroxy acid dehydrogenase family.</text>
</comment>
<feature type="binding site" evidence="5">
    <location>
        <position position="288"/>
    </location>
    <ligand>
        <name>glyoxylate</name>
        <dbReference type="ChEBI" id="CHEBI:36655"/>
    </ligand>
</feature>
<dbReference type="GO" id="GO:0010181">
    <property type="term" value="F:FMN binding"/>
    <property type="evidence" value="ECO:0007669"/>
    <property type="project" value="InterPro"/>
</dbReference>
<keyword evidence="5" id="KW-0288">FMN</keyword>
<evidence type="ECO:0000256" key="2">
    <source>
        <dbReference type="ARBA" id="ARBA00023002"/>
    </source>
</evidence>
<accession>A0A1Y5PCK5</accession>
<dbReference type="EC" id="1.13.12.4" evidence="7"/>
<evidence type="ECO:0000256" key="5">
    <source>
        <dbReference type="PIRSR" id="PIRSR000138-2"/>
    </source>
</evidence>
<dbReference type="InterPro" id="IPR037396">
    <property type="entry name" value="FMN_HAD"/>
</dbReference>
<feature type="binding site" evidence="5">
    <location>
        <position position="283"/>
    </location>
    <ligand>
        <name>FMN</name>
        <dbReference type="ChEBI" id="CHEBI:58210"/>
    </ligand>
</feature>
<reference evidence="7" key="1">
    <citation type="submission" date="2016-03" db="EMBL/GenBank/DDBJ databases">
        <authorList>
            <person name="Ploux O."/>
        </authorList>
    </citation>
    <scope>NUCLEOTIDE SEQUENCE</scope>
    <source>
        <strain evidence="7">UC10</strain>
    </source>
</reference>
<name>A0A1Y5PCK5_9MYCO</name>
<dbReference type="EMBL" id="FLQS01000013">
    <property type="protein sequence ID" value="SBS75069.1"/>
    <property type="molecule type" value="Genomic_DNA"/>
</dbReference>
<sequence length="389" mass="41531">MTQPYGNYQLEIYFQGLTGVLPSLPMSFADLEARAAQALSPSIWSYVAGGAGDERTQRANVTAFEQWGLIPRMLVGATERDLSVELWGRRWPAPVFMAPIGVIGLCTIDRRGDLAAARAAAATGVPMCVSTLTMDPLEDVAAQFGDTPGLFQLYTPVDREMAESFVHRAEAAGYAGIVVTLDTWVPGWRPRDLSTSNFPQLRGMCLSNYISDPVFRAKADGDIDADPRNAVLPWVSNFGNSLTWNDLPWLRSLTKLPLILKGICHPDDARRAIDAGVDGIYCSNHGGRQANGGLPALDCLPDVVAAAGDVPVLFDSGVRSGADIVKALAMGASAVGIGRPYAYGAALAGTDGIVHVLRSMLAEADLIMAIDGYPTRSDLTPGSLRPVRQ</sequence>
<organism evidence="7">
    <name type="scientific">uncultured Mycobacterium sp</name>
    <dbReference type="NCBI Taxonomy" id="171292"/>
    <lineage>
        <taxon>Bacteria</taxon>
        <taxon>Bacillati</taxon>
        <taxon>Actinomycetota</taxon>
        <taxon>Actinomycetes</taxon>
        <taxon>Mycobacteriales</taxon>
        <taxon>Mycobacteriaceae</taxon>
        <taxon>Mycobacterium</taxon>
        <taxon>environmental samples</taxon>
    </lineage>
</organism>
<evidence type="ECO:0000256" key="1">
    <source>
        <dbReference type="ARBA" id="ARBA00001917"/>
    </source>
</evidence>
<feature type="binding site" evidence="5">
    <location>
        <position position="261"/>
    </location>
    <ligand>
        <name>FMN</name>
        <dbReference type="ChEBI" id="CHEBI:58210"/>
    </ligand>
</feature>
<feature type="binding site" evidence="5">
    <location>
        <position position="154"/>
    </location>
    <ligand>
        <name>glyoxylate</name>
        <dbReference type="ChEBI" id="CHEBI:36655"/>
    </ligand>
</feature>
<dbReference type="InterPro" id="IPR012133">
    <property type="entry name" value="Alpha-hydoxy_acid_DH_FMN"/>
</dbReference>
<keyword evidence="7" id="KW-0503">Monooxygenase</keyword>
<keyword evidence="5" id="KW-0285">Flavoprotein</keyword>
<dbReference type="AlphaFoldDB" id="A0A1Y5PCK5"/>
<dbReference type="PIRSF" id="PIRSF000138">
    <property type="entry name" value="Al-hdrx_acd_dh"/>
    <property type="match status" value="1"/>
</dbReference>
<feature type="active site" description="Proton acceptor" evidence="4">
    <location>
        <position position="285"/>
    </location>
</feature>
<comment type="cofactor">
    <cofactor evidence="1">
        <name>FMN</name>
        <dbReference type="ChEBI" id="CHEBI:58210"/>
    </cofactor>
</comment>
<dbReference type="Gene3D" id="3.20.20.70">
    <property type="entry name" value="Aldolase class I"/>
    <property type="match status" value="1"/>
</dbReference>
<dbReference type="SUPFAM" id="SSF51395">
    <property type="entry name" value="FMN-linked oxidoreductases"/>
    <property type="match status" value="1"/>
</dbReference>
<dbReference type="PROSITE" id="PS00557">
    <property type="entry name" value="FMN_HYDROXY_ACID_DH_1"/>
    <property type="match status" value="1"/>
</dbReference>
<dbReference type="InterPro" id="IPR013785">
    <property type="entry name" value="Aldolase_TIM"/>
</dbReference>
<feature type="binding site" evidence="5">
    <location>
        <begin position="315"/>
        <end position="319"/>
    </location>
    <ligand>
        <name>FMN</name>
        <dbReference type="ChEBI" id="CHEBI:58210"/>
    </ligand>
</feature>
<feature type="binding site" evidence="5">
    <location>
        <position position="180"/>
    </location>
    <ligand>
        <name>FMN</name>
        <dbReference type="ChEBI" id="CHEBI:58210"/>
    </ligand>
</feature>
<feature type="binding site" evidence="5">
    <location>
        <position position="152"/>
    </location>
    <ligand>
        <name>FMN</name>
        <dbReference type="ChEBI" id="CHEBI:58210"/>
    </ligand>
</feature>
<proteinExistence type="inferred from homology"/>
<gene>
    <name evidence="7" type="ORF">MHPYR_200014</name>
</gene>
<dbReference type="InterPro" id="IPR000262">
    <property type="entry name" value="FMN-dep_DH"/>
</dbReference>
<feature type="binding site" evidence="5">
    <location>
        <position position="46"/>
    </location>
    <ligand>
        <name>glyoxylate</name>
        <dbReference type="ChEBI" id="CHEBI:36655"/>
    </ligand>
</feature>
<dbReference type="PROSITE" id="PS51349">
    <property type="entry name" value="FMN_HYDROXY_ACID_DH_2"/>
    <property type="match status" value="1"/>
</dbReference>
<keyword evidence="2 7" id="KW-0560">Oxidoreductase</keyword>
<dbReference type="Pfam" id="PF01070">
    <property type="entry name" value="FMN_dh"/>
    <property type="match status" value="1"/>
</dbReference>
<feature type="binding site" evidence="5">
    <location>
        <position position="189"/>
    </location>
    <ligand>
        <name>glyoxylate</name>
        <dbReference type="ChEBI" id="CHEBI:36655"/>
    </ligand>
</feature>